<dbReference type="SMART" id="SM00563">
    <property type="entry name" value="PlsC"/>
    <property type="match status" value="1"/>
</dbReference>
<evidence type="ECO:0000256" key="1">
    <source>
        <dbReference type="ARBA" id="ARBA00005189"/>
    </source>
</evidence>
<name>A0A516IUC7_9SPHN</name>
<dbReference type="GO" id="GO:0006654">
    <property type="term" value="P:phosphatidic acid biosynthetic process"/>
    <property type="evidence" value="ECO:0007669"/>
    <property type="project" value="TreeGrafter"/>
</dbReference>
<organism evidence="5 6">
    <name type="scientific">Sphingomonas xanthus</name>
    <dbReference type="NCBI Taxonomy" id="2594473"/>
    <lineage>
        <taxon>Bacteria</taxon>
        <taxon>Pseudomonadati</taxon>
        <taxon>Pseudomonadota</taxon>
        <taxon>Alphaproteobacteria</taxon>
        <taxon>Sphingomonadales</taxon>
        <taxon>Sphingomonadaceae</taxon>
        <taxon>Sphingomonas</taxon>
    </lineage>
</organism>
<dbReference type="PANTHER" id="PTHR10434">
    <property type="entry name" value="1-ACYL-SN-GLYCEROL-3-PHOSPHATE ACYLTRANSFERASE"/>
    <property type="match status" value="1"/>
</dbReference>
<protein>
    <submittedName>
        <fullName evidence="5">1-acyl-sn-glycerol-3-phosphate acyltransferase</fullName>
    </submittedName>
</protein>
<evidence type="ECO:0000259" key="4">
    <source>
        <dbReference type="SMART" id="SM00563"/>
    </source>
</evidence>
<proteinExistence type="predicted"/>
<feature type="domain" description="Phospholipid/glycerol acyltransferase" evidence="4">
    <location>
        <begin position="70"/>
        <end position="184"/>
    </location>
</feature>
<dbReference type="AlphaFoldDB" id="A0A516IUC7"/>
<dbReference type="KEGG" id="sxa:FMM02_06110"/>
<sequence>MMALLRSILFALLFYPGTLVYVLTVIAVSPIGDRPVQAVVHAWSAYHHWLVRYLLNIRSLWDGKIPEGAYLIAVKHQSMMEAVDTLHFARSPVVVMKRELTVIPLFGWVTRRYGVIGVDRNAGASALRAMMVEAKAAIAGGRPVIIFPEGTRVPYGQSPPLQSGFAGLYRALGLPVVPVAHDVGRIWGRGFVKQSGIAHFKVGEVIPAGLKREEIETRVHAAINALTP</sequence>
<evidence type="ECO:0000313" key="6">
    <source>
        <dbReference type="Proteomes" id="UP000321857"/>
    </source>
</evidence>
<dbReference type="EMBL" id="CP041659">
    <property type="protein sequence ID" value="QDP20546.1"/>
    <property type="molecule type" value="Genomic_DNA"/>
</dbReference>
<keyword evidence="6" id="KW-1185">Reference proteome</keyword>
<dbReference type="SUPFAM" id="SSF69593">
    <property type="entry name" value="Glycerol-3-phosphate (1)-acyltransferase"/>
    <property type="match status" value="1"/>
</dbReference>
<dbReference type="Pfam" id="PF01553">
    <property type="entry name" value="Acyltransferase"/>
    <property type="match status" value="1"/>
</dbReference>
<evidence type="ECO:0000256" key="2">
    <source>
        <dbReference type="ARBA" id="ARBA00022679"/>
    </source>
</evidence>
<dbReference type="Proteomes" id="UP000321857">
    <property type="component" value="Chromosome"/>
</dbReference>
<dbReference type="OrthoDB" id="5290997at2"/>
<dbReference type="InterPro" id="IPR002123">
    <property type="entry name" value="Plipid/glycerol_acylTrfase"/>
</dbReference>
<dbReference type="PANTHER" id="PTHR10434:SF40">
    <property type="entry name" value="1-ACYL-SN-GLYCEROL-3-PHOSPHATE ACYLTRANSFERASE"/>
    <property type="match status" value="1"/>
</dbReference>
<dbReference type="GO" id="GO:0003841">
    <property type="term" value="F:1-acylglycerol-3-phosphate O-acyltransferase activity"/>
    <property type="evidence" value="ECO:0007669"/>
    <property type="project" value="TreeGrafter"/>
</dbReference>
<gene>
    <name evidence="5" type="ORF">FMM02_06110</name>
</gene>
<evidence type="ECO:0000313" key="5">
    <source>
        <dbReference type="EMBL" id="QDP20546.1"/>
    </source>
</evidence>
<keyword evidence="3 5" id="KW-0012">Acyltransferase</keyword>
<keyword evidence="2 5" id="KW-0808">Transferase</keyword>
<comment type="pathway">
    <text evidence="1">Lipid metabolism.</text>
</comment>
<dbReference type="CDD" id="cd07989">
    <property type="entry name" value="LPLAT_AGPAT-like"/>
    <property type="match status" value="1"/>
</dbReference>
<accession>A0A516IUC7</accession>
<evidence type="ECO:0000256" key="3">
    <source>
        <dbReference type="ARBA" id="ARBA00023315"/>
    </source>
</evidence>
<reference evidence="5 6" key="1">
    <citation type="submission" date="2019-07" db="EMBL/GenBank/DDBJ databases">
        <title>Sphingomonas AE3 Genome sequencing and assembly.</title>
        <authorList>
            <person name="Kim H."/>
        </authorList>
    </citation>
    <scope>NUCLEOTIDE SEQUENCE [LARGE SCALE GENOMIC DNA]</scope>
    <source>
        <strain evidence="5 6">AE3</strain>
    </source>
</reference>